<dbReference type="PANTHER" id="PTHR47074:SF61">
    <property type="entry name" value="RNASE H TYPE-1 DOMAIN-CONTAINING PROTEIN"/>
    <property type="match status" value="1"/>
</dbReference>
<organism evidence="3">
    <name type="scientific">Sesamum latifolium</name>
    <dbReference type="NCBI Taxonomy" id="2727402"/>
    <lineage>
        <taxon>Eukaryota</taxon>
        <taxon>Viridiplantae</taxon>
        <taxon>Streptophyta</taxon>
        <taxon>Embryophyta</taxon>
        <taxon>Tracheophyta</taxon>
        <taxon>Spermatophyta</taxon>
        <taxon>Magnoliopsida</taxon>
        <taxon>eudicotyledons</taxon>
        <taxon>Gunneridae</taxon>
        <taxon>Pentapetalae</taxon>
        <taxon>asterids</taxon>
        <taxon>lamiids</taxon>
        <taxon>Lamiales</taxon>
        <taxon>Pedaliaceae</taxon>
        <taxon>Sesamum</taxon>
    </lineage>
</organism>
<dbReference type="InterPro" id="IPR036397">
    <property type="entry name" value="RNaseH_sf"/>
</dbReference>
<dbReference type="AlphaFoldDB" id="A0AAW2U5S0"/>
<accession>A0AAW2U5S0</accession>
<dbReference type="InterPro" id="IPR002156">
    <property type="entry name" value="RNaseH_domain"/>
</dbReference>
<gene>
    <name evidence="3" type="ORF">Slati_3686300</name>
</gene>
<evidence type="ECO:0000259" key="2">
    <source>
        <dbReference type="Pfam" id="PF13966"/>
    </source>
</evidence>
<comment type="caution">
    <text evidence="3">The sequence shown here is derived from an EMBL/GenBank/DDBJ whole genome shotgun (WGS) entry which is preliminary data.</text>
</comment>
<sequence length="398" mass="46053">MGTRWRVGSGVHIKVWHDKWIPRNSTYRLVTPPDTMNNNMRVTELIEENGRKWNEELIRKLMMPEDADVILSIPLASNTEDKLVWHLSKNGRFSVRSAYNLAVNIEELKIGGCSNSLSKNHWDFIWKSVAPHRVQLFCWKACFNALPTASNLIKRRAHIENCCLQCGSQGEDIHHILLSCHFSRLVWALSDIPWSALAEWRSGCEEWMRNTVKNLDSKQSGWFMTICWSLWNNRNKKVMENLTEEPLHLIQNARRFYLAFYEAISAEPRDETPHIQENWSKLGEGWIKVNFDGAISNEKKGGSVGVIARDYNGQCVGWDRNYFPGICEPLHIEAEAARIAAELVTKRRWQRVIIEGDYFTVIHQLEYEDSHLASISPVLNDIHEMLKTVPSLITQLNM</sequence>
<evidence type="ECO:0008006" key="4">
    <source>
        <dbReference type="Google" id="ProtNLM"/>
    </source>
</evidence>
<reference evidence="3" key="1">
    <citation type="submission" date="2020-06" db="EMBL/GenBank/DDBJ databases">
        <authorList>
            <person name="Li T."/>
            <person name="Hu X."/>
            <person name="Zhang T."/>
            <person name="Song X."/>
            <person name="Zhang H."/>
            <person name="Dai N."/>
            <person name="Sheng W."/>
            <person name="Hou X."/>
            <person name="Wei L."/>
        </authorList>
    </citation>
    <scope>NUCLEOTIDE SEQUENCE</scope>
    <source>
        <strain evidence="3">KEN1</strain>
        <tissue evidence="3">Leaf</tissue>
    </source>
</reference>
<dbReference type="EMBL" id="JACGWN010000013">
    <property type="protein sequence ID" value="KAL0410966.1"/>
    <property type="molecule type" value="Genomic_DNA"/>
</dbReference>
<dbReference type="Pfam" id="PF13966">
    <property type="entry name" value="zf-RVT"/>
    <property type="match status" value="1"/>
</dbReference>
<dbReference type="GO" id="GO:0003676">
    <property type="term" value="F:nucleic acid binding"/>
    <property type="evidence" value="ECO:0007669"/>
    <property type="project" value="InterPro"/>
</dbReference>
<evidence type="ECO:0000313" key="3">
    <source>
        <dbReference type="EMBL" id="KAL0410966.1"/>
    </source>
</evidence>
<name>A0AAW2U5S0_9LAMI</name>
<dbReference type="Gene3D" id="3.30.420.10">
    <property type="entry name" value="Ribonuclease H-like superfamily/Ribonuclease H"/>
    <property type="match status" value="1"/>
</dbReference>
<feature type="domain" description="Reverse transcriptase zinc-binding" evidence="2">
    <location>
        <begin position="93"/>
        <end position="187"/>
    </location>
</feature>
<dbReference type="InterPro" id="IPR026960">
    <property type="entry name" value="RVT-Znf"/>
</dbReference>
<protein>
    <recommendedName>
        <fullName evidence="4">Reverse transcriptase zinc-binding domain-containing protein</fullName>
    </recommendedName>
</protein>
<dbReference type="InterPro" id="IPR052929">
    <property type="entry name" value="RNase_H-like_EbsB-rel"/>
</dbReference>
<dbReference type="InterPro" id="IPR012337">
    <property type="entry name" value="RNaseH-like_sf"/>
</dbReference>
<dbReference type="SUPFAM" id="SSF53098">
    <property type="entry name" value="Ribonuclease H-like"/>
    <property type="match status" value="1"/>
</dbReference>
<feature type="domain" description="RNase H type-1" evidence="1">
    <location>
        <begin position="290"/>
        <end position="391"/>
    </location>
</feature>
<proteinExistence type="predicted"/>
<dbReference type="PANTHER" id="PTHR47074">
    <property type="entry name" value="BNAC02G40300D PROTEIN"/>
    <property type="match status" value="1"/>
</dbReference>
<reference evidence="3" key="2">
    <citation type="journal article" date="2024" name="Plant">
        <title>Genomic evolution and insights into agronomic trait innovations of Sesamum species.</title>
        <authorList>
            <person name="Miao H."/>
            <person name="Wang L."/>
            <person name="Qu L."/>
            <person name="Liu H."/>
            <person name="Sun Y."/>
            <person name="Le M."/>
            <person name="Wang Q."/>
            <person name="Wei S."/>
            <person name="Zheng Y."/>
            <person name="Lin W."/>
            <person name="Duan Y."/>
            <person name="Cao H."/>
            <person name="Xiong S."/>
            <person name="Wang X."/>
            <person name="Wei L."/>
            <person name="Li C."/>
            <person name="Ma Q."/>
            <person name="Ju M."/>
            <person name="Zhao R."/>
            <person name="Li G."/>
            <person name="Mu C."/>
            <person name="Tian Q."/>
            <person name="Mei H."/>
            <person name="Zhang T."/>
            <person name="Gao T."/>
            <person name="Zhang H."/>
        </authorList>
    </citation>
    <scope>NUCLEOTIDE SEQUENCE</scope>
    <source>
        <strain evidence="3">KEN1</strain>
    </source>
</reference>
<dbReference type="GO" id="GO:0004523">
    <property type="term" value="F:RNA-DNA hybrid ribonuclease activity"/>
    <property type="evidence" value="ECO:0007669"/>
    <property type="project" value="InterPro"/>
</dbReference>
<dbReference type="Pfam" id="PF13456">
    <property type="entry name" value="RVT_3"/>
    <property type="match status" value="1"/>
</dbReference>
<evidence type="ECO:0000259" key="1">
    <source>
        <dbReference type="Pfam" id="PF13456"/>
    </source>
</evidence>